<proteinExistence type="inferred from homology"/>
<evidence type="ECO:0000313" key="16">
    <source>
        <dbReference type="Proteomes" id="UP000316079"/>
    </source>
</evidence>
<organism evidence="15 16">
    <name type="scientific">Danionella cerebrum</name>
    <dbReference type="NCBI Taxonomy" id="2873325"/>
    <lineage>
        <taxon>Eukaryota</taxon>
        <taxon>Metazoa</taxon>
        <taxon>Chordata</taxon>
        <taxon>Craniata</taxon>
        <taxon>Vertebrata</taxon>
        <taxon>Euteleostomi</taxon>
        <taxon>Actinopterygii</taxon>
        <taxon>Neopterygii</taxon>
        <taxon>Teleostei</taxon>
        <taxon>Ostariophysi</taxon>
        <taxon>Cypriniformes</taxon>
        <taxon>Danionidae</taxon>
        <taxon>Danioninae</taxon>
        <taxon>Danionella</taxon>
    </lineage>
</organism>
<evidence type="ECO:0000256" key="11">
    <source>
        <dbReference type="ARBA" id="ARBA00023136"/>
    </source>
</evidence>
<protein>
    <recommendedName>
        <fullName evidence="3 14">NADH dehydrogenase [ubiquinone] 1 alpha subcomplex subunit 13</fullName>
    </recommendedName>
</protein>
<gene>
    <name evidence="15" type="ORF">DNTS_012313</name>
</gene>
<dbReference type="STRING" id="623744.A0A553RET9"/>
<comment type="similarity">
    <text evidence="2 14">Belongs to the complex I NDUFA13 subunit family.</text>
</comment>
<dbReference type="Pfam" id="PF06212">
    <property type="entry name" value="GRIM-19"/>
    <property type="match status" value="1"/>
</dbReference>
<evidence type="ECO:0000256" key="9">
    <source>
        <dbReference type="ARBA" id="ARBA00022989"/>
    </source>
</evidence>
<dbReference type="PANTHER" id="PTHR12966">
    <property type="entry name" value="NADH DEHYDROGENASE UBIQUINONE 1 ALPHA SUBCOMPLEX SUBUNIT 13"/>
    <property type="match status" value="1"/>
</dbReference>
<reference evidence="15 16" key="1">
    <citation type="journal article" date="2019" name="Sci. Data">
        <title>Hybrid genome assembly and annotation of Danionella translucida.</title>
        <authorList>
            <person name="Kadobianskyi M."/>
            <person name="Schulze L."/>
            <person name="Schuelke M."/>
            <person name="Judkewitz B."/>
        </authorList>
    </citation>
    <scope>NUCLEOTIDE SEQUENCE [LARGE SCALE GENOMIC DNA]</scope>
    <source>
        <strain evidence="15 16">Bolton</strain>
    </source>
</reference>
<keyword evidence="4 14" id="KW-0813">Transport</keyword>
<keyword evidence="5 14" id="KW-0679">Respiratory chain</keyword>
<evidence type="ECO:0000256" key="5">
    <source>
        <dbReference type="ARBA" id="ARBA00022660"/>
    </source>
</evidence>
<evidence type="ECO:0000313" key="15">
    <source>
        <dbReference type="EMBL" id="TRZ00690.1"/>
    </source>
</evidence>
<comment type="function">
    <text evidence="14">Complex I functions in the transfer of electrons from NADH to the respiratory chain. Accessory subunit of the mitochondrial membrane respiratory chain NADH dehydrogenase (Complex I), that is believed not to be involved in catalysis.</text>
</comment>
<dbReference type="OrthoDB" id="3308at2759"/>
<evidence type="ECO:0000256" key="4">
    <source>
        <dbReference type="ARBA" id="ARBA00022448"/>
    </source>
</evidence>
<evidence type="ECO:0000256" key="7">
    <source>
        <dbReference type="ARBA" id="ARBA00022792"/>
    </source>
</evidence>
<comment type="caution">
    <text evidence="15">The sequence shown here is derived from an EMBL/GenBank/DDBJ whole genome shotgun (WGS) entry which is preliminary data.</text>
</comment>
<accession>A0A553RET9</accession>
<keyword evidence="16" id="KW-1185">Reference proteome</keyword>
<keyword evidence="8 14" id="KW-0249">Electron transport</keyword>
<evidence type="ECO:0000256" key="2">
    <source>
        <dbReference type="ARBA" id="ARBA00007312"/>
    </source>
</evidence>
<keyword evidence="9 14" id="KW-1133">Transmembrane helix</keyword>
<sequence>MAASKVKQDMPPTGGYGPIDFKKNIPKRGPSGVAMFAIAIGCSIFGFWRIMKGNRKRRLLRFEDLEARIALMPLMQAEHDRNVRLKETLCLFQVGEIMYHSDRWRTPLNEELFNLRPSKELADKKLGFHYYV</sequence>
<keyword evidence="10 14" id="KW-0496">Mitochondrion</keyword>
<evidence type="ECO:0000256" key="6">
    <source>
        <dbReference type="ARBA" id="ARBA00022692"/>
    </source>
</evidence>
<keyword evidence="6 14" id="KW-0812">Transmembrane</keyword>
<evidence type="ECO:0000256" key="10">
    <source>
        <dbReference type="ARBA" id="ARBA00023128"/>
    </source>
</evidence>
<dbReference type="InterPro" id="IPR009346">
    <property type="entry name" value="GRIM-19"/>
</dbReference>
<evidence type="ECO:0000256" key="12">
    <source>
        <dbReference type="ARBA" id="ARBA00045908"/>
    </source>
</evidence>
<feature type="transmembrane region" description="Helical" evidence="14">
    <location>
        <begin position="32"/>
        <end position="51"/>
    </location>
</feature>
<keyword evidence="7 14" id="KW-0999">Mitochondrion inner membrane</keyword>
<dbReference type="Proteomes" id="UP000316079">
    <property type="component" value="Unassembled WGS sequence"/>
</dbReference>
<dbReference type="GO" id="GO:0005743">
    <property type="term" value="C:mitochondrial inner membrane"/>
    <property type="evidence" value="ECO:0007669"/>
    <property type="project" value="UniProtKB-SubCell"/>
</dbReference>
<name>A0A553RET9_9TELE</name>
<evidence type="ECO:0000256" key="8">
    <source>
        <dbReference type="ARBA" id="ARBA00022982"/>
    </source>
</evidence>
<dbReference type="EMBL" id="SRMA01024300">
    <property type="protein sequence ID" value="TRZ00690.1"/>
    <property type="molecule type" value="Genomic_DNA"/>
</dbReference>
<evidence type="ECO:0000256" key="13">
    <source>
        <dbReference type="ARBA" id="ARBA00046797"/>
    </source>
</evidence>
<comment type="subcellular location">
    <subcellularLocation>
        <location evidence="1 14">Mitochondrion inner membrane</location>
        <topology evidence="1 14">Single-pass membrane protein</topology>
        <orientation evidence="1 14">Matrix side</orientation>
    </subcellularLocation>
</comment>
<dbReference type="AlphaFoldDB" id="A0A553RET9"/>
<comment type="function">
    <text evidence="12">Accessory subunit of the mitochondrial membrane respiratory chain NADH dehydrogenase (Complex I), that is believed not to be involved in catalysis. Complex I functions in the transfer of electrons from NADH to the respiratory chain. The immediate electron acceptor for the enzyme is believed to be ubiquinone. Involved in the interferon/all-trans-retinoic acid (IFN/RA) induced cell death. This apoptotic activity is inhibited by interaction with viral IRF1. Prevents the transactivation of STAT3 target genes. May play a role in CARD15-mediated innate mucosal responses and serve to regulate intestinal epithelial cell responses to microbes.</text>
</comment>
<evidence type="ECO:0000256" key="14">
    <source>
        <dbReference type="RuleBase" id="RU368034"/>
    </source>
</evidence>
<keyword evidence="11 14" id="KW-0472">Membrane</keyword>
<evidence type="ECO:0000256" key="1">
    <source>
        <dbReference type="ARBA" id="ARBA00004298"/>
    </source>
</evidence>
<comment type="subunit">
    <text evidence="13">Complex I is composed of 45 different subunits. Interacts with CARD15, but not with CARD4. Interacts with STAT3, but not with STAT1, STAT2 and STAT5A. Interacts with OLFM4.</text>
</comment>
<dbReference type="PANTHER" id="PTHR12966:SF0">
    <property type="entry name" value="NADH DEHYDROGENASE [UBIQUINONE] 1 ALPHA SUBCOMPLEX SUBUNIT 13"/>
    <property type="match status" value="1"/>
</dbReference>
<dbReference type="GO" id="GO:0045271">
    <property type="term" value="C:respiratory chain complex I"/>
    <property type="evidence" value="ECO:0007669"/>
    <property type="project" value="UniProtKB-UniRule"/>
</dbReference>
<evidence type="ECO:0000256" key="3">
    <source>
        <dbReference type="ARBA" id="ARBA00018192"/>
    </source>
</evidence>